<comment type="caution">
    <text evidence="1">The sequence shown here is derived from an EMBL/GenBank/DDBJ whole genome shotgun (WGS) entry which is preliminary data.</text>
</comment>
<dbReference type="STRING" id="1177154.Y5S_03682"/>
<protein>
    <submittedName>
        <fullName evidence="1">Uncharacterized protein</fullName>
    </submittedName>
</protein>
<proteinExistence type="predicted"/>
<organism evidence="1 2">
    <name type="scientific">Alcanivorax nanhaiticus</name>
    <dbReference type="NCBI Taxonomy" id="1177154"/>
    <lineage>
        <taxon>Bacteria</taxon>
        <taxon>Pseudomonadati</taxon>
        <taxon>Pseudomonadota</taxon>
        <taxon>Gammaproteobacteria</taxon>
        <taxon>Oceanospirillales</taxon>
        <taxon>Alcanivoracaceae</taxon>
        <taxon>Alcanivorax</taxon>
    </lineage>
</organism>
<dbReference type="PATRIC" id="fig|1177154.3.peg.3690"/>
<evidence type="ECO:0000313" key="1">
    <source>
        <dbReference type="EMBL" id="KGD61674.1"/>
    </source>
</evidence>
<evidence type="ECO:0000313" key="2">
    <source>
        <dbReference type="Proteomes" id="UP000029444"/>
    </source>
</evidence>
<keyword evidence="2" id="KW-1185">Reference proteome</keyword>
<reference evidence="1 2" key="1">
    <citation type="submission" date="2012-09" db="EMBL/GenBank/DDBJ databases">
        <title>Genome Sequence of alkane-degrading Bacterium Alcanivorax sp. 19-m-6.</title>
        <authorList>
            <person name="Lai Q."/>
            <person name="Shao Z."/>
        </authorList>
    </citation>
    <scope>NUCLEOTIDE SEQUENCE [LARGE SCALE GENOMIC DNA]</scope>
    <source>
        <strain evidence="1 2">19-m-6</strain>
    </source>
</reference>
<gene>
    <name evidence="1" type="ORF">Y5S_03682</name>
</gene>
<dbReference type="Proteomes" id="UP000029444">
    <property type="component" value="Unassembled WGS sequence"/>
</dbReference>
<dbReference type="RefSeq" id="WP_035235251.1">
    <property type="nucleotide sequence ID" value="NZ_ARXV01000024.1"/>
</dbReference>
<dbReference type="OrthoDB" id="9871622at2"/>
<sequence length="102" mass="11918">MSQEQYVVDYSGEFPHAILAQGKGNDFIALFRLNEALFQNGKKAHYELLHRWLREPCVDEDDQSWSLVMGTERTYLPSTDVEPLLQRLKSEEVEIFDHFNVS</sequence>
<dbReference type="EMBL" id="ARXV01000024">
    <property type="protein sequence ID" value="KGD61674.1"/>
    <property type="molecule type" value="Genomic_DNA"/>
</dbReference>
<dbReference type="AlphaFoldDB" id="A0A095SBN7"/>
<name>A0A095SBN7_9GAMM</name>
<accession>A0A095SBN7</accession>